<dbReference type="RefSeq" id="WP_012859290.1">
    <property type="nucleotide sequence ID" value="NC_013515.1"/>
</dbReference>
<dbReference type="SUPFAM" id="SSF53901">
    <property type="entry name" value="Thiolase-like"/>
    <property type="match status" value="2"/>
</dbReference>
<gene>
    <name evidence="7" type="ordered locus">Smon_1291</name>
</gene>
<dbReference type="InterPro" id="IPR011554">
    <property type="entry name" value="HMG_CoA_synthase_prok"/>
</dbReference>
<dbReference type="OrthoDB" id="9769523at2"/>
<feature type="binding site" evidence="4">
    <location>
        <position position="143"/>
    </location>
    <ligand>
        <name>(3S)-3-hydroxy-3-methylglutaryl-CoA</name>
        <dbReference type="ChEBI" id="CHEBI:43074"/>
    </ligand>
</feature>
<comment type="similarity">
    <text evidence="1">Belongs to the thiolase-like superfamily. HMG-CoA synthase family.</text>
</comment>
<dbReference type="HOGENOM" id="CLU_008065_3_2_0"/>
<reference evidence="7 8" key="1">
    <citation type="journal article" date="2009" name="Stand. Genomic Sci.">
        <title>Complete genome sequence of Streptobacillus moniliformis type strain (9901T).</title>
        <authorList>
            <person name="Nolan M."/>
            <person name="Gronow S."/>
            <person name="Lapidus A."/>
            <person name="Ivanova N."/>
            <person name="Copeland A."/>
            <person name="Lucas S."/>
            <person name="Del Rio T.G."/>
            <person name="Chen F."/>
            <person name="Tice H."/>
            <person name="Pitluck S."/>
            <person name="Cheng J.F."/>
            <person name="Sims D."/>
            <person name="Meincke L."/>
            <person name="Bruce D."/>
            <person name="Goodwin L."/>
            <person name="Brettin T."/>
            <person name="Han C."/>
            <person name="Detter J.C."/>
            <person name="Ovchinikova G."/>
            <person name="Pati A."/>
            <person name="Mavromatis K."/>
            <person name="Mikhailova N."/>
            <person name="Chen A."/>
            <person name="Palaniappan K."/>
            <person name="Land M."/>
            <person name="Hauser L."/>
            <person name="Chang Y.J."/>
            <person name="Jeffries C.D."/>
            <person name="Rohde M."/>
            <person name="Sproer C."/>
            <person name="Goker M."/>
            <person name="Bristow J."/>
            <person name="Eisen J.A."/>
            <person name="Markowitz V."/>
            <person name="Hugenholtz P."/>
            <person name="Kyrpides N.C."/>
            <person name="Klenk H.P."/>
            <person name="Chain P."/>
        </authorList>
    </citation>
    <scope>NUCLEOTIDE SEQUENCE [LARGE SCALE GENOMIC DNA]</scope>
    <source>
        <strain evidence="8">ATCC 14647 / DSM 12112 / NCTC 10651 / 9901</strain>
    </source>
</reference>
<evidence type="ECO:0000256" key="2">
    <source>
        <dbReference type="ARBA" id="ARBA00022679"/>
    </source>
</evidence>
<dbReference type="eggNOG" id="COG3425">
    <property type="taxonomic scope" value="Bacteria"/>
</dbReference>
<dbReference type="InterPro" id="IPR016039">
    <property type="entry name" value="Thiolase-like"/>
</dbReference>
<evidence type="ECO:0000313" key="7">
    <source>
        <dbReference type="EMBL" id="ACZ01744.1"/>
    </source>
</evidence>
<feature type="domain" description="Hydroxymethylglutaryl-coenzyme A synthase C-terminal" evidence="6">
    <location>
        <begin position="252"/>
        <end position="341"/>
    </location>
</feature>
<dbReference type="EC" id="2.3.3.10" evidence="7"/>
<dbReference type="EMBL" id="CP001779">
    <property type="protein sequence ID" value="ACZ01744.1"/>
    <property type="molecule type" value="Genomic_DNA"/>
</dbReference>
<evidence type="ECO:0000256" key="1">
    <source>
        <dbReference type="ARBA" id="ARBA00007061"/>
    </source>
</evidence>
<feature type="domain" description="Hydroxymethylglutaryl-coenzyme A synthase N-terminal" evidence="5">
    <location>
        <begin position="2"/>
        <end position="164"/>
    </location>
</feature>
<dbReference type="InterPro" id="IPR013746">
    <property type="entry name" value="HMG_CoA_synt_C_dom"/>
</dbReference>
<dbReference type="STRING" id="519441.Smon_1291"/>
<feature type="binding site" evidence="4">
    <location>
        <position position="239"/>
    </location>
    <ligand>
        <name>(3S)-3-hydroxy-3-methylglutaryl-CoA</name>
        <dbReference type="ChEBI" id="CHEBI:43074"/>
    </ligand>
</feature>
<accession>D1AVI4</accession>
<dbReference type="Pfam" id="PF01154">
    <property type="entry name" value="HMG_CoA_synt_N"/>
    <property type="match status" value="1"/>
</dbReference>
<feature type="active site" description="Proton donor/acceptor" evidence="3">
    <location>
        <position position="230"/>
    </location>
</feature>
<proteinExistence type="inferred from homology"/>
<dbReference type="Gene3D" id="3.40.47.10">
    <property type="match status" value="2"/>
</dbReference>
<evidence type="ECO:0000259" key="5">
    <source>
        <dbReference type="Pfam" id="PF01154"/>
    </source>
</evidence>
<dbReference type="AlphaFoldDB" id="D1AVI4"/>
<dbReference type="PANTHER" id="PTHR43323:SF2">
    <property type="entry name" value="HYDROXYMETHYLGLUTARYL-COA SYNTHASE"/>
    <property type="match status" value="1"/>
</dbReference>
<dbReference type="Proteomes" id="UP000002072">
    <property type="component" value="Chromosome"/>
</dbReference>
<keyword evidence="7" id="KW-0012">Acyltransferase</keyword>
<evidence type="ECO:0000256" key="4">
    <source>
        <dbReference type="PIRSR" id="PIRSR611554-2"/>
    </source>
</evidence>
<protein>
    <submittedName>
        <fullName evidence="7">Hydroxymethylglutaryl-CoA synthase</fullName>
        <ecNumber evidence="7">2.3.3.10</ecNumber>
    </submittedName>
</protein>
<feature type="binding site" evidence="4">
    <location>
        <position position="29"/>
    </location>
    <ligand>
        <name>(3S)-3-hydroxy-3-methylglutaryl-CoA</name>
        <dbReference type="ChEBI" id="CHEBI:43074"/>
    </ligand>
</feature>
<dbReference type="Pfam" id="PF08540">
    <property type="entry name" value="HMG_CoA_synt_C"/>
    <property type="match status" value="2"/>
</dbReference>
<dbReference type="GO" id="GO:0006084">
    <property type="term" value="P:acetyl-CoA metabolic process"/>
    <property type="evidence" value="ECO:0007669"/>
    <property type="project" value="InterPro"/>
</dbReference>
<feature type="active site" description="Acyl-thioester intermediate" evidence="3">
    <location>
        <position position="111"/>
    </location>
</feature>
<organism evidence="7 8">
    <name type="scientific">Streptobacillus moniliformis (strain ATCC 14647 / DSM 12112 / NCTC 10651 / 9901)</name>
    <dbReference type="NCBI Taxonomy" id="519441"/>
    <lineage>
        <taxon>Bacteria</taxon>
        <taxon>Fusobacteriati</taxon>
        <taxon>Fusobacteriota</taxon>
        <taxon>Fusobacteriia</taxon>
        <taxon>Fusobacteriales</taxon>
        <taxon>Leptotrichiaceae</taxon>
        <taxon>Streptobacillus</taxon>
    </lineage>
</organism>
<dbReference type="GeneID" id="29673204"/>
<keyword evidence="2 7" id="KW-0808">Transferase</keyword>
<dbReference type="InterPro" id="IPR013528">
    <property type="entry name" value="HMG_CoA_synth_N"/>
</dbReference>
<keyword evidence="8" id="KW-1185">Reference proteome</keyword>
<feature type="binding site" evidence="4">
    <location>
        <position position="148"/>
    </location>
    <ligand>
        <name>substrate</name>
    </ligand>
</feature>
<feature type="binding site" evidence="4">
    <location>
        <position position="266"/>
    </location>
    <ligand>
        <name>(3S)-3-hydroxy-3-methylglutaryl-CoA</name>
        <dbReference type="ChEBI" id="CHEBI:43074"/>
    </ligand>
</feature>
<dbReference type="GO" id="GO:0004421">
    <property type="term" value="F:hydroxymethylglutaryl-CoA synthase activity"/>
    <property type="evidence" value="ECO:0007669"/>
    <property type="project" value="UniProtKB-EC"/>
</dbReference>
<feature type="active site" description="Proton donor/acceptor" evidence="3">
    <location>
        <position position="79"/>
    </location>
</feature>
<dbReference type="KEGG" id="smf:Smon_1291"/>
<evidence type="ECO:0000313" key="8">
    <source>
        <dbReference type="Proteomes" id="UP000002072"/>
    </source>
</evidence>
<evidence type="ECO:0000259" key="6">
    <source>
        <dbReference type="Pfam" id="PF08540"/>
    </source>
</evidence>
<evidence type="ECO:0000256" key="3">
    <source>
        <dbReference type="PIRSR" id="PIRSR611554-1"/>
    </source>
</evidence>
<dbReference type="PANTHER" id="PTHR43323">
    <property type="entry name" value="3-HYDROXY-3-METHYLGLUTARYL COENZYME A SYNTHASE"/>
    <property type="match status" value="1"/>
</dbReference>
<sequence length="383" mass="42912">MKIGIDKIGVEFSDKYLDIKDLAIARNVDVDKFTKGIGQLEMSFTSKNQDIVTLAIKATRDILTEDDKKNIDLVIFATESSIDESKAASIYIKNYLGINDYCKCIEIKQACFGATAGLDYAKAHVAMNPNSKALVIAADIAKYGKNTGGEVTQGAGAIAMLVSTNPSIIEFNNDEIACSEDIMDFWRPTYSKYALVDGKFSVEKYLELLSKSYSGYKNLNNTDFSAICLHVPYTKMAYKGLNSITNDEKILKEFEASVEYNKRVGNIYTGSLYLSMLSLILNSKNIKVGDKIGMFSYGSGAVAEFFSVTLVKGYENSIDKEKIEIKLNNRKKYSVEEYENMFFEDINLDENGTAYLGAVDDDVYLKEILNHKRIYEVIDYVER</sequence>
<name>D1AVI4_STRM9</name>
<dbReference type="CDD" id="cd00827">
    <property type="entry name" value="init_cond_enzymes"/>
    <property type="match status" value="1"/>
</dbReference>
<dbReference type="NCBIfam" id="TIGR01835">
    <property type="entry name" value="HMG-CoA-S_prok"/>
    <property type="match status" value="1"/>
</dbReference>
<feature type="domain" description="Hydroxymethylglutaryl-coenzyme A synthase C-terminal" evidence="6">
    <location>
        <begin position="180"/>
        <end position="244"/>
    </location>
</feature>